<feature type="transmembrane region" description="Helical" evidence="1">
    <location>
        <begin position="163"/>
        <end position="180"/>
    </location>
</feature>
<dbReference type="Proteomes" id="UP001139054">
    <property type="component" value="Unassembled WGS sequence"/>
</dbReference>
<dbReference type="AlphaFoldDB" id="A0A9X1RKC7"/>
<dbReference type="Pfam" id="PF07589">
    <property type="entry name" value="PEP-CTERM"/>
    <property type="match status" value="1"/>
</dbReference>
<keyword evidence="1" id="KW-0812">Transmembrane</keyword>
<evidence type="ECO:0000256" key="1">
    <source>
        <dbReference type="SAM" id="Phobius"/>
    </source>
</evidence>
<name>A0A9X1RKC7_9BRAD</name>
<proteinExistence type="predicted"/>
<comment type="caution">
    <text evidence="4">The sequence shown here is derived from an EMBL/GenBank/DDBJ whole genome shotgun (WGS) entry which is preliminary data.</text>
</comment>
<dbReference type="RefSeq" id="WP_237892118.1">
    <property type="nucleotide sequence ID" value="NZ_JAKLTY010000057.1"/>
</dbReference>
<evidence type="ECO:0000313" key="4">
    <source>
        <dbReference type="EMBL" id="MCG2633003.1"/>
    </source>
</evidence>
<keyword evidence="2" id="KW-0732">Signal</keyword>
<keyword evidence="1" id="KW-1133">Transmembrane helix</keyword>
<gene>
    <name evidence="4" type="ORF">L6654_41300</name>
</gene>
<evidence type="ECO:0000259" key="3">
    <source>
        <dbReference type="Pfam" id="PF07589"/>
    </source>
</evidence>
<organism evidence="4 5">
    <name type="scientific">Bradyrhizobium zhengyangense</name>
    <dbReference type="NCBI Taxonomy" id="2911009"/>
    <lineage>
        <taxon>Bacteria</taxon>
        <taxon>Pseudomonadati</taxon>
        <taxon>Pseudomonadota</taxon>
        <taxon>Alphaproteobacteria</taxon>
        <taxon>Hyphomicrobiales</taxon>
        <taxon>Nitrobacteraceae</taxon>
        <taxon>Bradyrhizobium</taxon>
    </lineage>
</organism>
<dbReference type="InterPro" id="IPR013424">
    <property type="entry name" value="Ice-binding_C"/>
</dbReference>
<accession>A0A9X1RKC7</accession>
<sequence>MRFQRIFAAVFALLGLVTSANAATYVYVGSWEVDQLSWHDSSDGYAHLPYAFTGQEAAAYLFGGSAANYVISTNGSDATQINFSNWVTSWGCSLCTPGYTGTIVAEDFAIGTSDPNYSPSNTGTIGGGPYYAAYNGTSALLQDWPLGPYYTNYAFMVVGVPEPSTWAMLMLGFAGIGLMFHRRRGRVFAA</sequence>
<dbReference type="EMBL" id="JAKLTY010000057">
    <property type="protein sequence ID" value="MCG2633003.1"/>
    <property type="molecule type" value="Genomic_DNA"/>
</dbReference>
<keyword evidence="1" id="KW-0472">Membrane</keyword>
<evidence type="ECO:0000256" key="2">
    <source>
        <dbReference type="SAM" id="SignalP"/>
    </source>
</evidence>
<protein>
    <submittedName>
        <fullName evidence="4">PEP-CTERM sorting domain-containing protein</fullName>
    </submittedName>
</protein>
<reference evidence="4" key="1">
    <citation type="submission" date="2022-01" db="EMBL/GenBank/DDBJ databases">
        <title>Genome sequnece data of strain Bradyrhizobium sp. nov.</title>
        <authorList>
            <person name="Zhang J."/>
        </authorList>
    </citation>
    <scope>NUCLEOTIDE SEQUENCE</scope>
    <source>
        <strain evidence="4">WYCCWR 13023</strain>
    </source>
</reference>
<feature type="domain" description="Ice-binding protein C-terminal" evidence="3">
    <location>
        <begin position="160"/>
        <end position="183"/>
    </location>
</feature>
<feature type="signal peptide" evidence="2">
    <location>
        <begin position="1"/>
        <end position="22"/>
    </location>
</feature>
<feature type="chain" id="PRO_5040732749" evidence="2">
    <location>
        <begin position="23"/>
        <end position="190"/>
    </location>
</feature>
<dbReference type="NCBIfam" id="TIGR02595">
    <property type="entry name" value="PEP_CTERM"/>
    <property type="match status" value="1"/>
</dbReference>
<evidence type="ECO:0000313" key="5">
    <source>
        <dbReference type="Proteomes" id="UP001139054"/>
    </source>
</evidence>